<dbReference type="EMBL" id="JBBXMP010000120">
    <property type="protein sequence ID" value="KAL0061895.1"/>
    <property type="molecule type" value="Genomic_DNA"/>
</dbReference>
<gene>
    <name evidence="1" type="ORF">AAF712_011271</name>
</gene>
<sequence>MTLSFRVHKVDKSKKKKKDLVEFDLEPKVFTCICSFLLLTALVSLAGISRTFREYMLDDDSFWVTFRQRNEIPYPPPGVTEFDWLVFLFTRKNSCEVCSINYGIVIFEFSKRLCDTCVSSVSETAQFFGTVGGLYPEACLQAVPYYAHVTGRRYSKEHMINLLTRLPIPCPVDNPLLLNHVESNRELMIVMAASRTYFYSTLIGRFLRVGIRPSAQVLNLLEKSEYCPPREKRLSERDWRIFMDIYSMELRPSIVSKTMSSRSRRNTMVVANTKVAWNIFLRQNVAPAASRLLYPLHVAMLHPKICDHLLLHDTKSLRPNHLVDLFQKHETALAEWVYDMDDSLFLQLANADLHDVALSFLSRGDLYDFMNRRPPATVFARLHTFSPPRNNKINTIYLHRASMWTPADAFVEIRCFACAQVFMSSSAAIRHFDRVMGCLESYQTAPNSLVIQKSLSSVALVLVSGRLLSGTKAEQMDDDWTIFVCVCCELAHVNGPFVGSWRASVKHFEDYDHRSLSRADLSSPDKIFRIATDVEVDNYTEKDESLEWSCSHCHESLDKKLTRNQIVLHLERMHLVHDPKVPRDMFYGGV</sequence>
<name>A0ABR2ZKY0_9AGAR</name>
<comment type="caution">
    <text evidence="1">The sequence shown here is derived from an EMBL/GenBank/DDBJ whole genome shotgun (WGS) entry which is preliminary data.</text>
</comment>
<proteinExistence type="predicted"/>
<organism evidence="1 2">
    <name type="scientific">Marasmius tenuissimus</name>
    <dbReference type="NCBI Taxonomy" id="585030"/>
    <lineage>
        <taxon>Eukaryota</taxon>
        <taxon>Fungi</taxon>
        <taxon>Dikarya</taxon>
        <taxon>Basidiomycota</taxon>
        <taxon>Agaricomycotina</taxon>
        <taxon>Agaricomycetes</taxon>
        <taxon>Agaricomycetidae</taxon>
        <taxon>Agaricales</taxon>
        <taxon>Marasmiineae</taxon>
        <taxon>Marasmiaceae</taxon>
        <taxon>Marasmius</taxon>
    </lineage>
</organism>
<evidence type="ECO:0000313" key="2">
    <source>
        <dbReference type="Proteomes" id="UP001437256"/>
    </source>
</evidence>
<reference evidence="1 2" key="1">
    <citation type="submission" date="2024-05" db="EMBL/GenBank/DDBJ databases">
        <title>A draft genome resource for the thread blight pathogen Marasmius tenuissimus strain MS-2.</title>
        <authorList>
            <person name="Yulfo-Soto G.E."/>
            <person name="Baruah I.K."/>
            <person name="Amoako-Attah I."/>
            <person name="Bukari Y."/>
            <person name="Meinhardt L.W."/>
            <person name="Bailey B.A."/>
            <person name="Cohen S.P."/>
        </authorList>
    </citation>
    <scope>NUCLEOTIDE SEQUENCE [LARGE SCALE GENOMIC DNA]</scope>
    <source>
        <strain evidence="1 2">MS-2</strain>
    </source>
</reference>
<dbReference type="Proteomes" id="UP001437256">
    <property type="component" value="Unassembled WGS sequence"/>
</dbReference>
<accession>A0ABR2ZKY0</accession>
<evidence type="ECO:0000313" key="1">
    <source>
        <dbReference type="EMBL" id="KAL0061895.1"/>
    </source>
</evidence>
<keyword evidence="2" id="KW-1185">Reference proteome</keyword>
<protein>
    <recommendedName>
        <fullName evidence="3">C2H2-type domain-containing protein</fullName>
    </recommendedName>
</protein>
<evidence type="ECO:0008006" key="3">
    <source>
        <dbReference type="Google" id="ProtNLM"/>
    </source>
</evidence>